<organism evidence="1 2">
    <name type="scientific">Candidatus Taylorbacteria bacterium RIFCSPHIGHO2_02_FULL_46_13</name>
    <dbReference type="NCBI Taxonomy" id="1802312"/>
    <lineage>
        <taxon>Bacteria</taxon>
        <taxon>Candidatus Tayloriibacteriota</taxon>
    </lineage>
</organism>
<accession>A0A1G2MT90</accession>
<dbReference type="Proteomes" id="UP000177565">
    <property type="component" value="Unassembled WGS sequence"/>
</dbReference>
<proteinExistence type="predicted"/>
<reference evidence="1 2" key="1">
    <citation type="journal article" date="2016" name="Nat. Commun.">
        <title>Thousands of microbial genomes shed light on interconnected biogeochemical processes in an aquifer system.</title>
        <authorList>
            <person name="Anantharaman K."/>
            <person name="Brown C.T."/>
            <person name="Hug L.A."/>
            <person name="Sharon I."/>
            <person name="Castelle C.J."/>
            <person name="Probst A.J."/>
            <person name="Thomas B.C."/>
            <person name="Singh A."/>
            <person name="Wilkins M.J."/>
            <person name="Karaoz U."/>
            <person name="Brodie E.L."/>
            <person name="Williams K.H."/>
            <person name="Hubbard S.S."/>
            <person name="Banfield J.F."/>
        </authorList>
    </citation>
    <scope>NUCLEOTIDE SEQUENCE [LARGE SCALE GENOMIC DNA]</scope>
</reference>
<dbReference type="AlphaFoldDB" id="A0A1G2MT90"/>
<evidence type="ECO:0000313" key="2">
    <source>
        <dbReference type="Proteomes" id="UP000177565"/>
    </source>
</evidence>
<dbReference type="STRING" id="1802312.A3C06_02685"/>
<sequence length="88" mass="9454">MLKSQKHTDAVFNLNAVHTSADIPKAALPVIQEELRGTFGHLQFGDLPDPQGIVRVGKVVPLEKLHSGVMKGLRRFAGESLVQISVGG</sequence>
<evidence type="ECO:0000313" key="1">
    <source>
        <dbReference type="EMBL" id="OHA26459.1"/>
    </source>
</evidence>
<protein>
    <submittedName>
        <fullName evidence="1">Uncharacterized protein</fullName>
    </submittedName>
</protein>
<comment type="caution">
    <text evidence="1">The sequence shown here is derived from an EMBL/GenBank/DDBJ whole genome shotgun (WGS) entry which is preliminary data.</text>
</comment>
<dbReference type="EMBL" id="MHRQ01000020">
    <property type="protein sequence ID" value="OHA26459.1"/>
    <property type="molecule type" value="Genomic_DNA"/>
</dbReference>
<gene>
    <name evidence="1" type="ORF">A3C06_02685</name>
</gene>
<name>A0A1G2MT90_9BACT</name>